<comment type="subcellular location">
    <subcellularLocation>
        <location evidence="1">Secreted</location>
    </subcellularLocation>
</comment>
<name>A0AAD4QDL6_9AGAM</name>
<keyword evidence="4" id="KW-1015">Disulfide bond</keyword>
<evidence type="ECO:0000313" key="9">
    <source>
        <dbReference type="Proteomes" id="UP001201163"/>
    </source>
</evidence>
<dbReference type="Pfam" id="PF05730">
    <property type="entry name" value="CFEM"/>
    <property type="match status" value="1"/>
</dbReference>
<evidence type="ECO:0000256" key="2">
    <source>
        <dbReference type="ARBA" id="ARBA00022525"/>
    </source>
</evidence>
<protein>
    <recommendedName>
        <fullName evidence="7">CFEM domain-containing protein</fullName>
    </recommendedName>
</protein>
<evidence type="ECO:0000256" key="1">
    <source>
        <dbReference type="ARBA" id="ARBA00004613"/>
    </source>
</evidence>
<feature type="chain" id="PRO_5041948352" description="CFEM domain-containing protein" evidence="6">
    <location>
        <begin position="23"/>
        <end position="230"/>
    </location>
</feature>
<feature type="region of interest" description="Disordered" evidence="5">
    <location>
        <begin position="26"/>
        <end position="52"/>
    </location>
</feature>
<dbReference type="Proteomes" id="UP001201163">
    <property type="component" value="Unassembled WGS sequence"/>
</dbReference>
<gene>
    <name evidence="8" type="ORF">EDB92DRAFT_1842554</name>
</gene>
<accession>A0AAD4QDL6</accession>
<feature type="domain" description="CFEM" evidence="7">
    <location>
        <begin position="72"/>
        <end position="193"/>
    </location>
</feature>
<dbReference type="InterPro" id="IPR008427">
    <property type="entry name" value="Extracellular_membr_CFEM_dom"/>
</dbReference>
<feature type="region of interest" description="Disordered" evidence="5">
    <location>
        <begin position="170"/>
        <end position="202"/>
    </location>
</feature>
<evidence type="ECO:0000256" key="6">
    <source>
        <dbReference type="SAM" id="SignalP"/>
    </source>
</evidence>
<keyword evidence="9" id="KW-1185">Reference proteome</keyword>
<keyword evidence="2" id="KW-0964">Secreted</keyword>
<evidence type="ECO:0000259" key="7">
    <source>
        <dbReference type="PROSITE" id="PS52012"/>
    </source>
</evidence>
<dbReference type="SMART" id="SM00747">
    <property type="entry name" value="CFEM"/>
    <property type="match status" value="1"/>
</dbReference>
<feature type="signal peptide" evidence="6">
    <location>
        <begin position="1"/>
        <end position="22"/>
    </location>
</feature>
<feature type="compositionally biased region" description="Low complexity" evidence="5">
    <location>
        <begin position="177"/>
        <end position="202"/>
    </location>
</feature>
<evidence type="ECO:0000256" key="3">
    <source>
        <dbReference type="ARBA" id="ARBA00022729"/>
    </source>
</evidence>
<reference evidence="8" key="1">
    <citation type="submission" date="2022-01" db="EMBL/GenBank/DDBJ databases">
        <title>Comparative genomics reveals a dynamic genome evolution in the ectomycorrhizal milk-cap (Lactarius) mushrooms.</title>
        <authorList>
            <consortium name="DOE Joint Genome Institute"/>
            <person name="Lebreton A."/>
            <person name="Tang N."/>
            <person name="Kuo A."/>
            <person name="LaButti K."/>
            <person name="Drula E."/>
            <person name="Barry K."/>
            <person name="Clum A."/>
            <person name="Lipzen A."/>
            <person name="Mousain D."/>
            <person name="Ng V."/>
            <person name="Wang R."/>
            <person name="Wang X."/>
            <person name="Dai Y."/>
            <person name="Henrissat B."/>
            <person name="Grigoriev I.V."/>
            <person name="Guerin-Laguette A."/>
            <person name="Yu F."/>
            <person name="Martin F.M."/>
        </authorList>
    </citation>
    <scope>NUCLEOTIDE SEQUENCE</scope>
    <source>
        <strain evidence="8">QP</strain>
    </source>
</reference>
<evidence type="ECO:0000313" key="8">
    <source>
        <dbReference type="EMBL" id="KAH8996878.1"/>
    </source>
</evidence>
<keyword evidence="3 6" id="KW-0732">Signal</keyword>
<comment type="caution">
    <text evidence="8">The sequence shown here is derived from an EMBL/GenBank/DDBJ whole genome shotgun (WGS) entry which is preliminary data.</text>
</comment>
<proteinExistence type="predicted"/>
<sequence length="230" mass="23089">MILFRSFLLFSALVFAATPSAAQSSDSVTRTTSSTSPRSGSSTSSTTTTSTSTSTAFGIITTTNSQGSTFVASIPITIPLNTTSSTTSSAPYPTLTGYPSCVTDCLTYAVARANCTSITAVNCYCPSRIFPDALYTCVAGNCSTDVPSAENLAQQFCALDNVTVSFSSTAAPPPSSSSPSSPSASAATSTSSSSSSSSNAASVSSWTSDTRGWTAMVAAACGALFGAALL</sequence>
<dbReference type="GO" id="GO:0005576">
    <property type="term" value="C:extracellular region"/>
    <property type="evidence" value="ECO:0007669"/>
    <property type="project" value="UniProtKB-SubCell"/>
</dbReference>
<dbReference type="EMBL" id="JAKELL010000008">
    <property type="protein sequence ID" value="KAH8996878.1"/>
    <property type="molecule type" value="Genomic_DNA"/>
</dbReference>
<dbReference type="PROSITE" id="PS52012">
    <property type="entry name" value="CFEM"/>
    <property type="match status" value="1"/>
</dbReference>
<evidence type="ECO:0000256" key="4">
    <source>
        <dbReference type="ARBA" id="ARBA00023157"/>
    </source>
</evidence>
<evidence type="ECO:0000256" key="5">
    <source>
        <dbReference type="SAM" id="MobiDB-lite"/>
    </source>
</evidence>
<dbReference type="AlphaFoldDB" id="A0AAD4QDL6"/>
<organism evidence="8 9">
    <name type="scientific">Lactarius akahatsu</name>
    <dbReference type="NCBI Taxonomy" id="416441"/>
    <lineage>
        <taxon>Eukaryota</taxon>
        <taxon>Fungi</taxon>
        <taxon>Dikarya</taxon>
        <taxon>Basidiomycota</taxon>
        <taxon>Agaricomycotina</taxon>
        <taxon>Agaricomycetes</taxon>
        <taxon>Russulales</taxon>
        <taxon>Russulaceae</taxon>
        <taxon>Lactarius</taxon>
    </lineage>
</organism>